<dbReference type="AlphaFoldDB" id="W9R733"/>
<keyword evidence="3" id="KW-0560">Oxidoreductase</keyword>
<evidence type="ECO:0000256" key="3">
    <source>
        <dbReference type="RuleBase" id="RU366061"/>
    </source>
</evidence>
<dbReference type="SUPFAM" id="SSF51197">
    <property type="entry name" value="Clavaminate synthase-like"/>
    <property type="match status" value="1"/>
</dbReference>
<keyword evidence="7" id="KW-1185">Reference proteome</keyword>
<dbReference type="InterPro" id="IPR003347">
    <property type="entry name" value="JmjC_dom"/>
</dbReference>
<evidence type="ECO:0000256" key="2">
    <source>
        <dbReference type="ARBA" id="ARBA00023004"/>
    </source>
</evidence>
<evidence type="ECO:0000256" key="1">
    <source>
        <dbReference type="ARBA" id="ARBA00022723"/>
    </source>
</evidence>
<dbReference type="PROSITE" id="PS51184">
    <property type="entry name" value="JMJC"/>
    <property type="match status" value="1"/>
</dbReference>
<name>W9R733_9ROSA</name>
<dbReference type="InterPro" id="IPR039994">
    <property type="entry name" value="NO66-like"/>
</dbReference>
<accession>W9R733</accession>
<dbReference type="GO" id="GO:0008168">
    <property type="term" value="F:methyltransferase activity"/>
    <property type="evidence" value="ECO:0007669"/>
    <property type="project" value="UniProtKB-KW"/>
</dbReference>
<keyword evidence="3" id="KW-0804">Transcription</keyword>
<evidence type="ECO:0000259" key="5">
    <source>
        <dbReference type="PROSITE" id="PS51184"/>
    </source>
</evidence>
<evidence type="ECO:0000313" key="6">
    <source>
        <dbReference type="EMBL" id="EXB59947.1"/>
    </source>
</evidence>
<evidence type="ECO:0000256" key="4">
    <source>
        <dbReference type="SAM" id="MobiDB-lite"/>
    </source>
</evidence>
<dbReference type="Proteomes" id="UP000030645">
    <property type="component" value="Unassembled WGS sequence"/>
</dbReference>
<dbReference type="Gene3D" id="2.60.120.650">
    <property type="entry name" value="Cupin"/>
    <property type="match status" value="1"/>
</dbReference>
<dbReference type="GO" id="GO:0005730">
    <property type="term" value="C:nucleolus"/>
    <property type="evidence" value="ECO:0007669"/>
    <property type="project" value="TreeGrafter"/>
</dbReference>
<keyword evidence="3" id="KW-0805">Transcription regulation</keyword>
<keyword evidence="1 3" id="KW-0479">Metal-binding</keyword>
<keyword evidence="6" id="KW-0808">Transferase</keyword>
<comment type="subcellular location">
    <subcellularLocation>
        <location evidence="3">Nucleus</location>
    </subcellularLocation>
</comment>
<dbReference type="EC" id="1.14.11.-" evidence="3"/>
<evidence type="ECO:0000313" key="7">
    <source>
        <dbReference type="Proteomes" id="UP000030645"/>
    </source>
</evidence>
<keyword evidence="3" id="KW-0223">Dioxygenase</keyword>
<comment type="function">
    <text evidence="3">Oxygenase that can act as both a histone lysine demethylase and a ribosomal histidine hydroxylase.</text>
</comment>
<dbReference type="InterPro" id="IPR016024">
    <property type="entry name" value="ARM-type_fold"/>
</dbReference>
<feature type="region of interest" description="Disordered" evidence="4">
    <location>
        <begin position="1"/>
        <end position="27"/>
    </location>
</feature>
<proteinExistence type="inferred from homology"/>
<gene>
    <name evidence="6" type="ORF">L484_013067</name>
</gene>
<dbReference type="GO" id="GO:0032453">
    <property type="term" value="F:histone H3K4 demethylase activity"/>
    <property type="evidence" value="ECO:0007669"/>
    <property type="project" value="TreeGrafter"/>
</dbReference>
<feature type="compositionally biased region" description="Basic residues" evidence="4">
    <location>
        <begin position="14"/>
        <end position="27"/>
    </location>
</feature>
<dbReference type="Pfam" id="PF08007">
    <property type="entry name" value="JmjC_2"/>
    <property type="match status" value="1"/>
</dbReference>
<keyword evidence="6" id="KW-0489">Methyltransferase</keyword>
<keyword evidence="3" id="KW-0539">Nucleus</keyword>
<dbReference type="eggNOG" id="KOG3706">
    <property type="taxonomic scope" value="Eukaryota"/>
</dbReference>
<feature type="domain" description="JmjC" evidence="5">
    <location>
        <begin position="449"/>
        <end position="602"/>
    </location>
</feature>
<dbReference type="PANTHER" id="PTHR13096">
    <property type="entry name" value="MINA53 MYC INDUCED NUCLEAR ANTIGEN"/>
    <property type="match status" value="1"/>
</dbReference>
<dbReference type="SUPFAM" id="SSF48371">
    <property type="entry name" value="ARM repeat"/>
    <property type="match status" value="1"/>
</dbReference>
<dbReference type="GO" id="GO:0032259">
    <property type="term" value="P:methylation"/>
    <property type="evidence" value="ECO:0007669"/>
    <property type="project" value="UniProtKB-KW"/>
</dbReference>
<dbReference type="GO" id="GO:0051864">
    <property type="term" value="F:histone H3K36 demethylase activity"/>
    <property type="evidence" value="ECO:0007669"/>
    <property type="project" value="TreeGrafter"/>
</dbReference>
<dbReference type="GO" id="GO:0005506">
    <property type="term" value="F:iron ion binding"/>
    <property type="evidence" value="ECO:0007669"/>
    <property type="project" value="UniProtKB-UniRule"/>
</dbReference>
<dbReference type="PANTHER" id="PTHR13096:SF9">
    <property type="entry name" value="BIFUNCTIONAL LYSINE-SPECIFIC DEMETHYLASE AND HISTIDYL-HYDROXYLASE"/>
    <property type="match status" value="1"/>
</dbReference>
<dbReference type="EMBL" id="KE344391">
    <property type="protein sequence ID" value="EXB59947.1"/>
    <property type="molecule type" value="Genomic_DNA"/>
</dbReference>
<sequence>MEKKQGRPSTTSHCKTRKRKPEKKKAQNFHLQSDFNSTFNTIFGLLISSLHAFHKHPKSNLPLLKKCLYKLRLSFDQDPPIDPIISLLPTLLRSKCSGVASRGAEIVGAAALESLEVNERVALDDETVRALVSALGRSNRRVSMAACNAVLDLCITCVGRQRLLSFCALEVLIFRFFQLLNSSTVSVSLCVVDSGSVNCPNIGLKGDEHPASLLKAATHLINACNIEQLENIPRKLSEAFLVFLTDMWAQVHRTMLSLNTMKCSQEEGPFNISNFKIEALAESVFRLSVSDDRLFVPLPLDMVQRGIFGLSNSGFEDFMLNLWEVSPSIVGRLSGASFERDNIFNAFLQSLNTTETFPSFLSSILQIMVSCLPIASDELDILSFLKEARHKLGCRVIYQQDLRVLRTKGQLKKEEHFFPFVLESHFAEDSHIFNLDDISKCEEAFREGYTVALRGMEFRFSTIAAIADGLASLFGQPSVGANMYLTPPDSQGLARHYDDHCVFVCQLFGTKKWKVFSQSNLQLPRLYNPLPNPLCSEVDSLVSGREQFTLTQGDILYVPRGFLHEAYTEPATASSGYSLHLTFGIEVEPPFEAMILSNSVRAAYYEDGNMDVTDLPVMLSSSGKILVEWVAVIWEGFVHIALCYWNQRQERSKCSAGIVFDVSVALLHIAISLIGNSDPIFRKACLVAATSPPSRSDGWLDLNQRKLFCHLIDQVNAKSKFTEALRNVETATQKNEDLFQRIRWLRNLDLSGRNFERLDWNIPFRGTEELFQLSVRYKCELEAAFMQVKSRFCCEISFDDVKQSYRMLLEKYRKISSDIDVFKSSSVTCIRAEPTCDFTRK</sequence>
<keyword evidence="2 3" id="KW-0408">Iron</keyword>
<reference evidence="7" key="1">
    <citation type="submission" date="2013-01" db="EMBL/GenBank/DDBJ databases">
        <title>Draft Genome Sequence of a Mulberry Tree, Morus notabilis C.K. Schneid.</title>
        <authorList>
            <person name="He N."/>
            <person name="Zhao S."/>
        </authorList>
    </citation>
    <scope>NUCLEOTIDE SEQUENCE</scope>
</reference>
<protein>
    <recommendedName>
        <fullName evidence="3">Bifunctional lysine-specific demethylase and histidyl-hydroxylase</fullName>
        <ecNumber evidence="3">1.14.11.-</ecNumber>
    </recommendedName>
</protein>
<dbReference type="STRING" id="981085.W9R733"/>
<comment type="similarity">
    <text evidence="3">Belongs to the ROX family.</text>
</comment>
<comment type="cofactor">
    <cofactor evidence="3">
        <name>Fe(2+)</name>
        <dbReference type="ChEBI" id="CHEBI:29033"/>
    </cofactor>
    <text evidence="3">Binds 1 Fe(2+) ion per subunit.</text>
</comment>
<organism evidence="6 7">
    <name type="scientific">Morus notabilis</name>
    <dbReference type="NCBI Taxonomy" id="981085"/>
    <lineage>
        <taxon>Eukaryota</taxon>
        <taxon>Viridiplantae</taxon>
        <taxon>Streptophyta</taxon>
        <taxon>Embryophyta</taxon>
        <taxon>Tracheophyta</taxon>
        <taxon>Spermatophyta</taxon>
        <taxon>Magnoliopsida</taxon>
        <taxon>eudicotyledons</taxon>
        <taxon>Gunneridae</taxon>
        <taxon>Pentapetalae</taxon>
        <taxon>rosids</taxon>
        <taxon>fabids</taxon>
        <taxon>Rosales</taxon>
        <taxon>Moraceae</taxon>
        <taxon>Moreae</taxon>
        <taxon>Morus</taxon>
    </lineage>
</organism>